<dbReference type="AlphaFoldDB" id="A0A934JWY2"/>
<evidence type="ECO:0000313" key="1">
    <source>
        <dbReference type="EMBL" id="MBJ7595584.1"/>
    </source>
</evidence>
<protein>
    <submittedName>
        <fullName evidence="1">Uncharacterized protein</fullName>
    </submittedName>
</protein>
<dbReference type="RefSeq" id="WP_337312825.1">
    <property type="nucleotide sequence ID" value="NZ_JAEKNS010000124.1"/>
</dbReference>
<reference evidence="1 2" key="1">
    <citation type="submission" date="2020-10" db="EMBL/GenBank/DDBJ databases">
        <title>Ca. Dormibacterota MAGs.</title>
        <authorList>
            <person name="Montgomery K."/>
        </authorList>
    </citation>
    <scope>NUCLEOTIDE SEQUENCE [LARGE SCALE GENOMIC DNA]</scope>
    <source>
        <strain evidence="1">SC8812_S17_18</strain>
    </source>
</reference>
<organism evidence="1 2">
    <name type="scientific">Candidatus Aeolococcus gillhamiae</name>
    <dbReference type="NCBI Taxonomy" id="3127015"/>
    <lineage>
        <taxon>Bacteria</taxon>
        <taxon>Bacillati</taxon>
        <taxon>Candidatus Dormiibacterota</taxon>
        <taxon>Candidatus Dormibacteria</taxon>
        <taxon>Candidatus Aeolococcales</taxon>
        <taxon>Candidatus Aeolococcaceae</taxon>
        <taxon>Candidatus Aeolococcus</taxon>
    </lineage>
</organism>
<dbReference type="EMBL" id="JAEKNS010000124">
    <property type="protein sequence ID" value="MBJ7595584.1"/>
    <property type="molecule type" value="Genomic_DNA"/>
</dbReference>
<evidence type="ECO:0000313" key="2">
    <source>
        <dbReference type="Proteomes" id="UP000606991"/>
    </source>
</evidence>
<gene>
    <name evidence="1" type="ORF">JF886_12130</name>
</gene>
<comment type="caution">
    <text evidence="1">The sequence shown here is derived from an EMBL/GenBank/DDBJ whole genome shotgun (WGS) entry which is preliminary data.</text>
</comment>
<sequence length="163" mass="17452">MVRVGHALRDLPLIHEAFAAGRLSFDKVRALTRVATAGDETLWLELALEASGSQLARICHAYRRAIAVDDPRRTALQRARRRLVSWWLDADGMLALCATLPPEEGRLVLNAIESAVSRTLAKDQAAAAASGGAPFGLDHTIVVVAGNIANRAARRSAEQPSGP</sequence>
<proteinExistence type="predicted"/>
<dbReference type="Proteomes" id="UP000606991">
    <property type="component" value="Unassembled WGS sequence"/>
</dbReference>
<name>A0A934JWY2_9BACT</name>
<accession>A0A934JWY2</accession>